<comment type="caution">
    <text evidence="7">The sequence shown here is derived from an EMBL/GenBank/DDBJ whole genome shotgun (WGS) entry which is preliminary data.</text>
</comment>
<feature type="repeat" description="PPR" evidence="5">
    <location>
        <begin position="384"/>
        <end position="418"/>
    </location>
</feature>
<dbReference type="InterPro" id="IPR011990">
    <property type="entry name" value="TPR-like_helical_dom_sf"/>
</dbReference>
<dbReference type="PANTHER" id="PTHR47936:SF1">
    <property type="entry name" value="PENTATRICOPEPTIDE REPEAT-CONTAINING PROTEIN GUN1, CHLOROPLASTIC"/>
    <property type="match status" value="1"/>
</dbReference>
<feature type="region of interest" description="Disordered" evidence="6">
    <location>
        <begin position="122"/>
        <end position="170"/>
    </location>
</feature>
<reference evidence="7" key="1">
    <citation type="submission" date="2023-01" db="EMBL/GenBank/DDBJ databases">
        <title>The chitinases involved in constricting ring structure development in the nematode-trapping fungus Drechslerella dactyloides.</title>
        <authorList>
            <person name="Wang R."/>
            <person name="Zhang L."/>
            <person name="Tang P."/>
            <person name="Li S."/>
            <person name="Liang L."/>
        </authorList>
    </citation>
    <scope>NUCLEOTIDE SEQUENCE</scope>
    <source>
        <strain evidence="7">YMF1.00031</strain>
    </source>
</reference>
<evidence type="ECO:0000256" key="3">
    <source>
        <dbReference type="ARBA" id="ARBA00044493"/>
    </source>
</evidence>
<keyword evidence="2" id="KW-0677">Repeat</keyword>
<evidence type="ECO:0000313" key="7">
    <source>
        <dbReference type="EMBL" id="KAJ6257593.1"/>
    </source>
</evidence>
<dbReference type="NCBIfam" id="TIGR00756">
    <property type="entry name" value="PPR"/>
    <property type="match status" value="1"/>
</dbReference>
<evidence type="ECO:0000256" key="1">
    <source>
        <dbReference type="ARBA" id="ARBA00006192"/>
    </source>
</evidence>
<dbReference type="Proteomes" id="UP001221413">
    <property type="component" value="Unassembled WGS sequence"/>
</dbReference>
<comment type="similarity">
    <text evidence="1">Belongs to the CCM1 family.</text>
</comment>
<sequence length="899" mass="101706">MARETQTTRALREHASNLKAPSQRAIRYLRSIIDNRPYTTLSSSVVDINELEELQRVGLWPPQTCNGARKARRTEREELDICGMSAREEKAVGRVVKGALQGRQPELRLDYEDTSIIAKNRWRPVPAAAPSSNRYDPPRKPNPPTDARVKTQPLHTSAKQPHPSTLLIRPLPSPVQPYKQKKHKNNWQYRLAQIGRIEAATRKDNGLLSQLQQPHPSIIETDNRKLACRLTAHQLRPATGPININRETWVAMNRAMKQRNYHEVIRLFNIYSAAAARPTPQCVDMCAEAYLKTGRTLLARIIMEKYRTYHRPVEETMVLQLKSLLARCKVDAAIAFVQMAKDTAKGFGVLLTKTLLEGLCKIGVNSDLLLRTFDFVESLLPTSQAIHYTILIRGYTQNKQFELASEWFHKMQTVGHKPDSKTYNIILSAAAQNGRWDEIQPILELFRISSVKPSSQTMNEILNAAAVNPDSSLDDLHQLAEKLGAPWTTQTWNVMLKATIVRTPKEDQETQIRAFFDRMSDAGTHPDPATATTLVTYLENSGHSSPSCLRRLLGDIHEDTALQSPISDNRELRKSMLHHASSKTTTKVIRKDADILTVPAIATRMAACLRENRPIDALVLFHHVLSQSIRPTTDILILTVKALFMLPSQPRNLPRTPADQAEASFDDAQYRAFTIDRVLDLSARHGLAVHLELSPRAWKFLSAVYSYRLSKRDPRAIRTISGAPGKEILFEIYRFYEKHDLRNPHHPLMVAASIMHSRRQHHTIIELMRGVAGSPWGNKPPLCIVALTILLKAYVALQDAAGVRWVAEHVIERQLEPDEVFLKVMSGQRKVPIAQFSVKWGANSQAVVDESVMLCRKLKARIEERRERGSRLIKDVLRKEEAADDRPLDPGEMLLPSPV</sequence>
<dbReference type="PANTHER" id="PTHR47936">
    <property type="entry name" value="PPR_LONG DOMAIN-CONTAINING PROTEIN"/>
    <property type="match status" value="1"/>
</dbReference>
<keyword evidence="8" id="KW-1185">Reference proteome</keyword>
<evidence type="ECO:0000256" key="2">
    <source>
        <dbReference type="ARBA" id="ARBA00022737"/>
    </source>
</evidence>
<proteinExistence type="inferred from homology"/>
<dbReference type="AlphaFoldDB" id="A0AAD6IS96"/>
<dbReference type="PROSITE" id="PS51375">
    <property type="entry name" value="PPR"/>
    <property type="match status" value="2"/>
</dbReference>
<evidence type="ECO:0000313" key="8">
    <source>
        <dbReference type="Proteomes" id="UP001221413"/>
    </source>
</evidence>
<name>A0AAD6IS96_DREDA</name>
<comment type="subunit">
    <text evidence="4">Binds to mitochondrial small subunit 15S rRNA.</text>
</comment>
<comment type="function">
    <text evidence="3">Regulates mitochondrial small subunit maturation by controlling 15S rRNA 5'-end processing. Localizes to the 5' precursor of the 15S rRNA in a position that is subsequently occupied by mS47 in the mature yeast mtSSU. Uses structure and sequence-specific RNA recognition, binding to a single-stranded region of the precursor and specifically recognizing bases -6 to -1. The exchange of Ccm1 for mS47 is coupled to the irreversible removal of precursor rRNA that is accompanied by conformational changes of the mitoribosomal proteins uS5m and mS26. These conformational changes signal completion of 5'-end rRNA processing through protection of the mature 5'-end of the 15S rRNA and stabilization of mS47. The removal of the 5' precursor together with the dissociation of Ccm1 may be catalyzed by the 5'-3' exoribonuclease Pet127. Involved in the specific removal of group I introns in mitochondrial encoded transcripts.</text>
</comment>
<dbReference type="EMBL" id="JAQGDS010000010">
    <property type="protein sequence ID" value="KAJ6257593.1"/>
    <property type="molecule type" value="Genomic_DNA"/>
</dbReference>
<accession>A0AAD6IS96</accession>
<dbReference type="Pfam" id="PF13041">
    <property type="entry name" value="PPR_2"/>
    <property type="match status" value="1"/>
</dbReference>
<organism evidence="7 8">
    <name type="scientific">Drechslerella dactyloides</name>
    <name type="common">Nematode-trapping fungus</name>
    <name type="synonym">Arthrobotrys dactyloides</name>
    <dbReference type="NCBI Taxonomy" id="74499"/>
    <lineage>
        <taxon>Eukaryota</taxon>
        <taxon>Fungi</taxon>
        <taxon>Dikarya</taxon>
        <taxon>Ascomycota</taxon>
        <taxon>Pezizomycotina</taxon>
        <taxon>Orbiliomycetes</taxon>
        <taxon>Orbiliales</taxon>
        <taxon>Orbiliaceae</taxon>
        <taxon>Drechslerella</taxon>
    </lineage>
</organism>
<dbReference type="Gene3D" id="1.25.40.10">
    <property type="entry name" value="Tetratricopeptide repeat domain"/>
    <property type="match status" value="1"/>
</dbReference>
<feature type="compositionally biased region" description="Polar residues" evidence="6">
    <location>
        <begin position="153"/>
        <end position="163"/>
    </location>
</feature>
<protein>
    <recommendedName>
        <fullName evidence="9">Pentatricopeptide repeat protein</fullName>
    </recommendedName>
</protein>
<feature type="repeat" description="PPR" evidence="5">
    <location>
        <begin position="419"/>
        <end position="453"/>
    </location>
</feature>
<dbReference type="InterPro" id="IPR002885">
    <property type="entry name" value="PPR_rpt"/>
</dbReference>
<evidence type="ECO:0000256" key="5">
    <source>
        <dbReference type="PROSITE-ProRule" id="PRU00708"/>
    </source>
</evidence>
<evidence type="ECO:0000256" key="4">
    <source>
        <dbReference type="ARBA" id="ARBA00044511"/>
    </source>
</evidence>
<evidence type="ECO:0008006" key="9">
    <source>
        <dbReference type="Google" id="ProtNLM"/>
    </source>
</evidence>
<gene>
    <name evidence="7" type="ORF">Dda_7378</name>
</gene>
<evidence type="ECO:0000256" key="6">
    <source>
        <dbReference type="SAM" id="MobiDB-lite"/>
    </source>
</evidence>